<sequence length="222" mass="24080">MRTGGAASHGTLADCPPNPRGQGACGEGPGRLQDTLNVDPAACKPLPPVCAVSDIAIFAMGRVLSKSSGNRCRFSSEMPRLDTVTFGRSIHCAGAAASGALPKATLRFHPLPSSEREGAGCRILRRPAPRCRADRTRPVCLPLRRHPWQDRPRLRGHRKGQDPCSCPSGQAPTPSSGTRRRRSGTPRGRRGRLRCRGTWRIRSRRRCRCRPPPGPWRGCGAS</sequence>
<evidence type="ECO:0000256" key="1">
    <source>
        <dbReference type="SAM" id="MobiDB-lite"/>
    </source>
</evidence>
<keyword evidence="3" id="KW-1185">Reference proteome</keyword>
<dbReference type="EMBL" id="BPRC01000060">
    <property type="protein sequence ID" value="GJE68384.1"/>
    <property type="molecule type" value="Genomic_DNA"/>
</dbReference>
<feature type="region of interest" description="Disordered" evidence="1">
    <location>
        <begin position="150"/>
        <end position="195"/>
    </location>
</feature>
<proteinExistence type="predicted"/>
<feature type="region of interest" description="Disordered" evidence="1">
    <location>
        <begin position="1"/>
        <end position="28"/>
    </location>
</feature>
<evidence type="ECO:0000313" key="2">
    <source>
        <dbReference type="EMBL" id="GJE68384.1"/>
    </source>
</evidence>
<evidence type="ECO:0000313" key="3">
    <source>
        <dbReference type="Proteomes" id="UP001055039"/>
    </source>
</evidence>
<organism evidence="2 3">
    <name type="scientific">Methylorubrum aminovorans</name>
    <dbReference type="NCBI Taxonomy" id="269069"/>
    <lineage>
        <taxon>Bacteria</taxon>
        <taxon>Pseudomonadati</taxon>
        <taxon>Pseudomonadota</taxon>
        <taxon>Alphaproteobacteria</taxon>
        <taxon>Hyphomicrobiales</taxon>
        <taxon>Methylobacteriaceae</taxon>
        <taxon>Methylorubrum</taxon>
    </lineage>
</organism>
<reference evidence="2" key="2">
    <citation type="submission" date="2021-08" db="EMBL/GenBank/DDBJ databases">
        <authorList>
            <person name="Tani A."/>
            <person name="Ola A."/>
            <person name="Ogura Y."/>
            <person name="Katsura K."/>
            <person name="Hayashi T."/>
        </authorList>
    </citation>
    <scope>NUCLEOTIDE SEQUENCE</scope>
    <source>
        <strain evidence="2">NBRC 15686</strain>
    </source>
</reference>
<gene>
    <name evidence="2" type="ORF">LNAOJCKE_5622</name>
</gene>
<comment type="caution">
    <text evidence="2">The sequence shown here is derived from an EMBL/GenBank/DDBJ whole genome shotgun (WGS) entry which is preliminary data.</text>
</comment>
<reference evidence="2" key="1">
    <citation type="journal article" date="2021" name="Front. Microbiol.">
        <title>Comprehensive Comparative Genomics and Phenotyping of Methylobacterium Species.</title>
        <authorList>
            <person name="Alessa O."/>
            <person name="Ogura Y."/>
            <person name="Fujitani Y."/>
            <person name="Takami H."/>
            <person name="Hayashi T."/>
            <person name="Sahin N."/>
            <person name="Tani A."/>
        </authorList>
    </citation>
    <scope>NUCLEOTIDE SEQUENCE</scope>
    <source>
        <strain evidence="2">NBRC 15686</strain>
    </source>
</reference>
<protein>
    <submittedName>
        <fullName evidence="2">Uncharacterized protein</fullName>
    </submittedName>
</protein>
<accession>A0ABQ4UM14</accession>
<feature type="compositionally biased region" description="Basic residues" evidence="1">
    <location>
        <begin position="178"/>
        <end position="195"/>
    </location>
</feature>
<name>A0ABQ4UM14_9HYPH</name>
<dbReference type="Proteomes" id="UP001055039">
    <property type="component" value="Unassembled WGS sequence"/>
</dbReference>